<dbReference type="SUPFAM" id="SSF159006">
    <property type="entry name" value="YopX-like"/>
    <property type="match status" value="1"/>
</dbReference>
<evidence type="ECO:0000313" key="3">
    <source>
        <dbReference type="Proteomes" id="UP000250166"/>
    </source>
</evidence>
<dbReference type="InterPro" id="IPR023385">
    <property type="entry name" value="YopX-like_C"/>
</dbReference>
<evidence type="ECO:0000313" key="2">
    <source>
        <dbReference type="EMBL" id="SQC36300.1"/>
    </source>
</evidence>
<proteinExistence type="predicted"/>
<dbReference type="RefSeq" id="WP_112059193.1">
    <property type="nucleotide sequence ID" value="NZ_UAWL01000020.1"/>
</dbReference>
<protein>
    <submittedName>
        <fullName evidence="2">YopX protein</fullName>
    </submittedName>
</protein>
<dbReference type="EMBL" id="UAWL01000020">
    <property type="protein sequence ID" value="SQC36300.1"/>
    <property type="molecule type" value="Genomic_DNA"/>
</dbReference>
<dbReference type="Pfam" id="PF09643">
    <property type="entry name" value="YopX"/>
    <property type="match status" value="1"/>
</dbReference>
<dbReference type="AlphaFoldDB" id="A0A2X3GMF4"/>
<feature type="domain" description="YopX protein" evidence="1">
    <location>
        <begin position="10"/>
        <end position="124"/>
    </location>
</feature>
<dbReference type="Proteomes" id="UP000250166">
    <property type="component" value="Unassembled WGS sequence"/>
</dbReference>
<dbReference type="InterPro" id="IPR019096">
    <property type="entry name" value="YopX_protein"/>
</dbReference>
<sequence length="146" mass="17705">MTIENFDFRIWDNKEQRFLTHKEKIKLLDKSLSQKLTNESHKRYIVEQYLEINDKTGKKIFIGDVVTIGYDKYLKDKKFEVMTLFGNIENITSKDRIWDTYSLSWDEKEFKKYKVIGNIHENAKFAKMKEEVLKYYLEKLNSKENE</sequence>
<evidence type="ECO:0000259" key="1">
    <source>
        <dbReference type="Pfam" id="PF09643"/>
    </source>
</evidence>
<gene>
    <name evidence="2" type="ORF">NCTC13102_02110</name>
</gene>
<organism evidence="2 3">
    <name type="scientific">Helicobacter fennelliae</name>
    <dbReference type="NCBI Taxonomy" id="215"/>
    <lineage>
        <taxon>Bacteria</taxon>
        <taxon>Pseudomonadati</taxon>
        <taxon>Campylobacterota</taxon>
        <taxon>Epsilonproteobacteria</taxon>
        <taxon>Campylobacterales</taxon>
        <taxon>Helicobacteraceae</taxon>
        <taxon>Helicobacter</taxon>
    </lineage>
</organism>
<name>A0A2X3GMF4_9HELI</name>
<reference evidence="2 3" key="1">
    <citation type="submission" date="2018-06" db="EMBL/GenBank/DDBJ databases">
        <authorList>
            <consortium name="Pathogen Informatics"/>
            <person name="Doyle S."/>
        </authorList>
    </citation>
    <scope>NUCLEOTIDE SEQUENCE [LARGE SCALE GENOMIC DNA]</scope>
    <source>
        <strain evidence="2 3">NCTC13102</strain>
    </source>
</reference>
<accession>A0A2X3GMF4</accession>
<dbReference type="Gene3D" id="2.30.30.290">
    <property type="entry name" value="YopX-like domains"/>
    <property type="match status" value="1"/>
</dbReference>